<sequence length="67" mass="7820">RTVSATSCQTGPSCRLFTKYRRHCIYARSLRVLGCNRQKSRDSLWGDDSKRCVLDDRVTFGELYVMR</sequence>
<gene>
    <name evidence="1" type="ORF">CALMAC_LOCUS15831</name>
</gene>
<feature type="non-terminal residue" evidence="1">
    <location>
        <position position="1"/>
    </location>
</feature>
<dbReference type="Proteomes" id="UP000410492">
    <property type="component" value="Unassembled WGS sequence"/>
</dbReference>
<evidence type="ECO:0000313" key="1">
    <source>
        <dbReference type="EMBL" id="VEN57145.1"/>
    </source>
</evidence>
<keyword evidence="2" id="KW-1185">Reference proteome</keyword>
<protein>
    <submittedName>
        <fullName evidence="1">Uncharacterized protein</fullName>
    </submittedName>
</protein>
<proteinExistence type="predicted"/>
<evidence type="ECO:0000313" key="2">
    <source>
        <dbReference type="Proteomes" id="UP000410492"/>
    </source>
</evidence>
<reference evidence="1 2" key="1">
    <citation type="submission" date="2019-01" db="EMBL/GenBank/DDBJ databases">
        <authorList>
            <person name="Sayadi A."/>
        </authorList>
    </citation>
    <scope>NUCLEOTIDE SEQUENCE [LARGE SCALE GENOMIC DNA]</scope>
</reference>
<accession>A0A653DAC9</accession>
<name>A0A653DAC9_CALMS</name>
<dbReference type="EMBL" id="CAACVG010010983">
    <property type="protein sequence ID" value="VEN57145.1"/>
    <property type="molecule type" value="Genomic_DNA"/>
</dbReference>
<organism evidence="1 2">
    <name type="scientific">Callosobruchus maculatus</name>
    <name type="common">Southern cowpea weevil</name>
    <name type="synonym">Pulse bruchid</name>
    <dbReference type="NCBI Taxonomy" id="64391"/>
    <lineage>
        <taxon>Eukaryota</taxon>
        <taxon>Metazoa</taxon>
        <taxon>Ecdysozoa</taxon>
        <taxon>Arthropoda</taxon>
        <taxon>Hexapoda</taxon>
        <taxon>Insecta</taxon>
        <taxon>Pterygota</taxon>
        <taxon>Neoptera</taxon>
        <taxon>Endopterygota</taxon>
        <taxon>Coleoptera</taxon>
        <taxon>Polyphaga</taxon>
        <taxon>Cucujiformia</taxon>
        <taxon>Chrysomeloidea</taxon>
        <taxon>Chrysomelidae</taxon>
        <taxon>Bruchinae</taxon>
        <taxon>Bruchini</taxon>
        <taxon>Callosobruchus</taxon>
    </lineage>
</organism>
<dbReference type="AlphaFoldDB" id="A0A653DAC9"/>